<evidence type="ECO:0000256" key="1">
    <source>
        <dbReference type="SAM" id="MobiDB-lite"/>
    </source>
</evidence>
<dbReference type="AlphaFoldDB" id="A0A0G4E5P9"/>
<feature type="region of interest" description="Disordered" evidence="1">
    <location>
        <begin position="31"/>
        <end position="50"/>
    </location>
</feature>
<sequence>MTAQGPRRAFPQPNLTRNMWRANALARKLASIQNDNDQQIDSGAKSKSPT</sequence>
<evidence type="ECO:0000313" key="2">
    <source>
        <dbReference type="EMBL" id="CEK42348.1"/>
    </source>
</evidence>
<gene>
    <name evidence="2" type="ORF">PQBR57_0395</name>
</gene>
<proteinExistence type="predicted"/>
<geneLocation type="plasmid" evidence="2">
    <name>pQBR57</name>
</geneLocation>
<dbReference type="EMBL" id="LN713926">
    <property type="protein sequence ID" value="CEK42348.1"/>
    <property type="molecule type" value="Genomic_DNA"/>
</dbReference>
<name>A0A0G4E5P9_PSEFS</name>
<accession>A0A0G4E5P9</accession>
<reference evidence="2" key="2">
    <citation type="submission" date="2015-06" db="EMBL/GenBank/DDBJ databases">
        <title>Environmentally co-occuring mercury resistance plasmids are genetically and phenotypically diverse and confer variable context-dependent fitness effects.</title>
        <authorList>
            <person name="Hall J.P.J."/>
            <person name="Harrison E."/>
            <person name="Lilley A.K."/>
            <person name="Paterson S."/>
            <person name="Spiers A.J."/>
            <person name="Brockhurst M.A."/>
        </authorList>
    </citation>
    <scope>NUCLEOTIDE SEQUENCE [LARGE SCALE GENOMIC DNA]</scope>
    <source>
        <strain evidence="2">SBW25</strain>
        <plasmid evidence="2">pQBR57</plasmid>
    </source>
</reference>
<protein>
    <submittedName>
        <fullName evidence="2">Uncharacterized protein</fullName>
    </submittedName>
</protein>
<reference evidence="2" key="1">
    <citation type="submission" date="2014-12" db="EMBL/GenBank/DDBJ databases">
        <authorList>
            <person name="Hall J."/>
        </authorList>
    </citation>
    <scope>NUCLEOTIDE SEQUENCE [LARGE SCALE GENOMIC DNA]</scope>
    <source>
        <strain evidence="2">SBW25</strain>
        <plasmid evidence="2">pQBR57</plasmid>
    </source>
</reference>
<organism evidence="2">
    <name type="scientific">Pseudomonas fluorescens (strain SBW25)</name>
    <dbReference type="NCBI Taxonomy" id="216595"/>
    <lineage>
        <taxon>Bacteria</taxon>
        <taxon>Pseudomonadati</taxon>
        <taxon>Pseudomonadota</taxon>
        <taxon>Gammaproteobacteria</taxon>
        <taxon>Pseudomonadales</taxon>
        <taxon>Pseudomonadaceae</taxon>
        <taxon>Pseudomonas</taxon>
    </lineage>
</organism>
<keyword evidence="2" id="KW-0614">Plasmid</keyword>